<accession>A0A176S3C3</accession>
<comment type="caution">
    <text evidence="1">The sequence shown here is derived from an EMBL/GenBank/DDBJ whole genome shotgun (WGS) entry which is preliminary data.</text>
</comment>
<proteinExistence type="predicted"/>
<dbReference type="Proteomes" id="UP000076962">
    <property type="component" value="Unassembled WGS sequence"/>
</dbReference>
<dbReference type="EMBL" id="LUTY01000977">
    <property type="protein sequence ID" value="OAD22389.1"/>
    <property type="molecule type" value="Genomic_DNA"/>
</dbReference>
<evidence type="ECO:0000313" key="1">
    <source>
        <dbReference type="EMBL" id="OAD22389.1"/>
    </source>
</evidence>
<dbReference type="AlphaFoldDB" id="A0A176S3C3"/>
<evidence type="ECO:0000313" key="2">
    <source>
        <dbReference type="Proteomes" id="UP000076962"/>
    </source>
</evidence>
<organism evidence="1 2">
    <name type="scientific">Candidatus Thiomargarita nelsonii</name>
    <dbReference type="NCBI Taxonomy" id="1003181"/>
    <lineage>
        <taxon>Bacteria</taxon>
        <taxon>Pseudomonadati</taxon>
        <taxon>Pseudomonadota</taxon>
        <taxon>Gammaproteobacteria</taxon>
        <taxon>Thiotrichales</taxon>
        <taxon>Thiotrichaceae</taxon>
        <taxon>Thiomargarita</taxon>
    </lineage>
</organism>
<reference evidence="1 2" key="1">
    <citation type="submission" date="2016-05" db="EMBL/GenBank/DDBJ databases">
        <title>Single-cell genome of chain-forming Candidatus Thiomargarita nelsonii and comparison to other large sulfur-oxidizing bacteria.</title>
        <authorList>
            <person name="Winkel M."/>
            <person name="Salman V."/>
            <person name="Woyke T."/>
            <person name="Schulz-Vogt H."/>
            <person name="Richter M."/>
            <person name="Flood B."/>
            <person name="Bailey J."/>
            <person name="Amann R."/>
            <person name="Mussmann M."/>
        </authorList>
    </citation>
    <scope>NUCLEOTIDE SEQUENCE [LARGE SCALE GENOMIC DNA]</scope>
    <source>
        <strain evidence="1 2">THI036</strain>
    </source>
</reference>
<gene>
    <name evidence="1" type="ORF">THIOM_001808</name>
</gene>
<keyword evidence="2" id="KW-1185">Reference proteome</keyword>
<name>A0A176S3C3_9GAMM</name>
<sequence>MVSADIVKIKREVNEREIWRRSQSFSEYERADEGQSIFGTEVDEFHKNLQAENAEEDRLIRAVRKNAENYRSNISGKTTAVRWSALTN</sequence>
<protein>
    <submittedName>
        <fullName evidence="1">Uncharacterized protein</fullName>
    </submittedName>
</protein>